<proteinExistence type="predicted"/>
<sequence>MTAAIDQTGLRADFAACTAFMRRRGAVVYAMPRMLLPPDRRPYCDAVQAFTIYADKLIDDPRVPVADRRRRYQDYSRAVLALLETGDPDRWDGPRSPEDTVGRHLARAFAHFTRVWDVPPESVRRLLDTMAGDAEATEYPTFADLDQYIRGTGVPYIHWINALLGRRAHTSEAAREKAAAAIFGLALTDNLQDLAEDLTAGRLCLPVEDLRAFGLDRDDLVRAVRERRMPGPVRDLVRFEADRAYRYLEQADGWWRTADPVARELPRQYVRLTLHTLRRTVGAEYDLFAPRRRARLTWGARACAGFALGYGRARVRWSARFPDRRPRPASN</sequence>
<dbReference type="Pfam" id="PF00494">
    <property type="entry name" value="SQS_PSY"/>
    <property type="match status" value="1"/>
</dbReference>
<protein>
    <submittedName>
        <fullName evidence="1">Phytoene synthase</fullName>
    </submittedName>
</protein>
<evidence type="ECO:0000313" key="1">
    <source>
        <dbReference type="EMBL" id="GGS56308.1"/>
    </source>
</evidence>
<dbReference type="Proteomes" id="UP000653493">
    <property type="component" value="Unassembled WGS sequence"/>
</dbReference>
<keyword evidence="2" id="KW-1185">Reference proteome</keyword>
<dbReference type="SUPFAM" id="SSF48576">
    <property type="entry name" value="Terpenoid synthases"/>
    <property type="match status" value="1"/>
</dbReference>
<dbReference type="InterPro" id="IPR008949">
    <property type="entry name" value="Isoprenoid_synthase_dom_sf"/>
</dbReference>
<evidence type="ECO:0000313" key="2">
    <source>
        <dbReference type="Proteomes" id="UP000653493"/>
    </source>
</evidence>
<gene>
    <name evidence="1" type="ORF">GCM10010238_52050</name>
</gene>
<dbReference type="InterPro" id="IPR002060">
    <property type="entry name" value="Squ/phyt_synthse"/>
</dbReference>
<reference evidence="1" key="1">
    <citation type="journal article" date="2014" name="Int. J. Syst. Evol. Microbiol.">
        <title>Complete genome sequence of Corynebacterium casei LMG S-19264T (=DSM 44701T), isolated from a smear-ripened cheese.</title>
        <authorList>
            <consortium name="US DOE Joint Genome Institute (JGI-PGF)"/>
            <person name="Walter F."/>
            <person name="Albersmeier A."/>
            <person name="Kalinowski J."/>
            <person name="Ruckert C."/>
        </authorList>
    </citation>
    <scope>NUCLEOTIDE SEQUENCE</scope>
    <source>
        <strain evidence="1">JCM 4234</strain>
    </source>
</reference>
<dbReference type="Gene3D" id="1.10.600.10">
    <property type="entry name" value="Farnesyl Diphosphate Synthase"/>
    <property type="match status" value="1"/>
</dbReference>
<dbReference type="GO" id="GO:0016765">
    <property type="term" value="F:transferase activity, transferring alkyl or aryl (other than methyl) groups"/>
    <property type="evidence" value="ECO:0007669"/>
    <property type="project" value="UniProtKB-ARBA"/>
</dbReference>
<dbReference type="SMR" id="A0A918GRN7"/>
<dbReference type="EMBL" id="BMSL01000020">
    <property type="protein sequence ID" value="GGS56308.1"/>
    <property type="molecule type" value="Genomic_DNA"/>
</dbReference>
<name>A0A918GRN7_STRGD</name>
<dbReference type="AlphaFoldDB" id="A0A918GRN7"/>
<accession>A0A918GRN7</accession>
<organism evidence="1 2">
    <name type="scientific">Streptomyces griseoviridis</name>
    <dbReference type="NCBI Taxonomy" id="45398"/>
    <lineage>
        <taxon>Bacteria</taxon>
        <taxon>Bacillati</taxon>
        <taxon>Actinomycetota</taxon>
        <taxon>Actinomycetes</taxon>
        <taxon>Kitasatosporales</taxon>
        <taxon>Streptomycetaceae</taxon>
        <taxon>Streptomyces</taxon>
    </lineage>
</organism>
<comment type="caution">
    <text evidence="1">The sequence shown here is derived from an EMBL/GenBank/DDBJ whole genome shotgun (WGS) entry which is preliminary data.</text>
</comment>
<dbReference type="PANTHER" id="PTHR31480">
    <property type="entry name" value="BIFUNCTIONAL LYCOPENE CYCLASE/PHYTOENE SYNTHASE"/>
    <property type="match status" value="1"/>
</dbReference>
<reference evidence="1" key="2">
    <citation type="submission" date="2020-09" db="EMBL/GenBank/DDBJ databases">
        <authorList>
            <person name="Sun Q."/>
            <person name="Ohkuma M."/>
        </authorList>
    </citation>
    <scope>NUCLEOTIDE SEQUENCE</scope>
    <source>
        <strain evidence="1">JCM 4234</strain>
    </source>
</reference>